<protein>
    <submittedName>
        <fullName evidence="5">LacI family transcriptional regulator</fullName>
    </submittedName>
</protein>
<dbReference type="Gene3D" id="3.40.50.2300">
    <property type="match status" value="2"/>
</dbReference>
<dbReference type="InterPro" id="IPR010982">
    <property type="entry name" value="Lambda_DNA-bd_dom_sf"/>
</dbReference>
<evidence type="ECO:0000313" key="5">
    <source>
        <dbReference type="EMBL" id="RZU65646.1"/>
    </source>
</evidence>
<dbReference type="Pfam" id="PF00356">
    <property type="entry name" value="LacI"/>
    <property type="match status" value="1"/>
</dbReference>
<dbReference type="Gene3D" id="1.10.260.40">
    <property type="entry name" value="lambda repressor-like DNA-binding domains"/>
    <property type="match status" value="1"/>
</dbReference>
<dbReference type="Proteomes" id="UP000291483">
    <property type="component" value="Unassembled WGS sequence"/>
</dbReference>
<reference evidence="5 6" key="1">
    <citation type="submission" date="2019-02" db="EMBL/GenBank/DDBJ databases">
        <title>Sequencing the genomes of 1000 actinobacteria strains.</title>
        <authorList>
            <person name="Klenk H.-P."/>
        </authorList>
    </citation>
    <scope>NUCLEOTIDE SEQUENCE [LARGE SCALE GENOMIC DNA]</scope>
    <source>
        <strain evidence="5 6">DSM 18319</strain>
    </source>
</reference>
<accession>A0A4V6MGJ2</accession>
<dbReference type="Pfam" id="PF13377">
    <property type="entry name" value="Peripla_BP_3"/>
    <property type="match status" value="1"/>
</dbReference>
<dbReference type="EMBL" id="SHLC01000001">
    <property type="protein sequence ID" value="RZU65646.1"/>
    <property type="molecule type" value="Genomic_DNA"/>
</dbReference>
<keyword evidence="1" id="KW-0805">Transcription regulation</keyword>
<keyword evidence="6" id="KW-1185">Reference proteome</keyword>
<name>A0A4V6MGJ2_9MICO</name>
<evidence type="ECO:0000259" key="4">
    <source>
        <dbReference type="PROSITE" id="PS50932"/>
    </source>
</evidence>
<dbReference type="AlphaFoldDB" id="A0A4V6MGJ2"/>
<dbReference type="SUPFAM" id="SSF53822">
    <property type="entry name" value="Periplasmic binding protein-like I"/>
    <property type="match status" value="1"/>
</dbReference>
<keyword evidence="3" id="KW-0804">Transcription</keyword>
<dbReference type="PANTHER" id="PTHR30146:SF153">
    <property type="entry name" value="LACTOSE OPERON REPRESSOR"/>
    <property type="match status" value="1"/>
</dbReference>
<evidence type="ECO:0000313" key="6">
    <source>
        <dbReference type="Proteomes" id="UP000291483"/>
    </source>
</evidence>
<dbReference type="GO" id="GO:0003700">
    <property type="term" value="F:DNA-binding transcription factor activity"/>
    <property type="evidence" value="ECO:0007669"/>
    <property type="project" value="TreeGrafter"/>
</dbReference>
<dbReference type="GO" id="GO:0000976">
    <property type="term" value="F:transcription cis-regulatory region binding"/>
    <property type="evidence" value="ECO:0007669"/>
    <property type="project" value="TreeGrafter"/>
</dbReference>
<organism evidence="5 6">
    <name type="scientific">Microterricola gilva</name>
    <dbReference type="NCBI Taxonomy" id="393267"/>
    <lineage>
        <taxon>Bacteria</taxon>
        <taxon>Bacillati</taxon>
        <taxon>Actinomycetota</taxon>
        <taxon>Actinomycetes</taxon>
        <taxon>Micrococcales</taxon>
        <taxon>Microbacteriaceae</taxon>
        <taxon>Microterricola</taxon>
    </lineage>
</organism>
<gene>
    <name evidence="5" type="ORF">EV379_1980</name>
</gene>
<dbReference type="PROSITE" id="PS50932">
    <property type="entry name" value="HTH_LACI_2"/>
    <property type="match status" value="1"/>
</dbReference>
<evidence type="ECO:0000256" key="2">
    <source>
        <dbReference type="ARBA" id="ARBA00023125"/>
    </source>
</evidence>
<keyword evidence="2" id="KW-0238">DNA-binding</keyword>
<dbReference type="InterPro" id="IPR046335">
    <property type="entry name" value="LacI/GalR-like_sensor"/>
</dbReference>
<evidence type="ECO:0000256" key="1">
    <source>
        <dbReference type="ARBA" id="ARBA00023015"/>
    </source>
</evidence>
<comment type="caution">
    <text evidence="5">The sequence shown here is derived from an EMBL/GenBank/DDBJ whole genome shotgun (WGS) entry which is preliminary data.</text>
</comment>
<dbReference type="OrthoDB" id="3252032at2"/>
<dbReference type="InterPro" id="IPR000843">
    <property type="entry name" value="HTH_LacI"/>
</dbReference>
<feature type="domain" description="HTH lacI-type" evidence="4">
    <location>
        <begin position="12"/>
        <end position="70"/>
    </location>
</feature>
<dbReference type="PROSITE" id="PS00356">
    <property type="entry name" value="HTH_LACI_1"/>
    <property type="match status" value="1"/>
</dbReference>
<dbReference type="SMART" id="SM00354">
    <property type="entry name" value="HTH_LACI"/>
    <property type="match status" value="1"/>
</dbReference>
<dbReference type="RefSeq" id="WP_130505976.1">
    <property type="nucleotide sequence ID" value="NZ_SHLC01000001.1"/>
</dbReference>
<dbReference type="PANTHER" id="PTHR30146">
    <property type="entry name" value="LACI-RELATED TRANSCRIPTIONAL REPRESSOR"/>
    <property type="match status" value="1"/>
</dbReference>
<proteinExistence type="predicted"/>
<sequence length="336" mass="36618">MTQQVKGNAKRVTLREVAERAGVSVATASYVLTGTDKSGARYSEETAVRVREAAAELQYHPNRMARSVRTGRTGVVQLVLHMLGDPWTLSIAEEFTDQAPRHGLTTLIALDSDFAAALARSEFDAAFVAAAGVTQSAQWRKALGPLARKVVVYSAELEPDGFDVIRFDERLAAQMAVEHLLERHRAVACLSATDESASGSPRRQVYVETLKRAGLDVPDGYIAEYEKDLLDPYRAARLLLNRPDRPSAIFAEADFAAFAAVHTARELGLRVPEDVAVIGIGDSRQAERAGISSVGAIDMRTRIIDFVLARALNETTEPDRLLELEPVIFVRGSTSS</sequence>
<dbReference type="CDD" id="cd06267">
    <property type="entry name" value="PBP1_LacI_sugar_binding-like"/>
    <property type="match status" value="1"/>
</dbReference>
<evidence type="ECO:0000256" key="3">
    <source>
        <dbReference type="ARBA" id="ARBA00023163"/>
    </source>
</evidence>
<dbReference type="SUPFAM" id="SSF47413">
    <property type="entry name" value="lambda repressor-like DNA-binding domains"/>
    <property type="match status" value="1"/>
</dbReference>
<dbReference type="CDD" id="cd01392">
    <property type="entry name" value="HTH_LacI"/>
    <property type="match status" value="1"/>
</dbReference>
<dbReference type="InterPro" id="IPR028082">
    <property type="entry name" value="Peripla_BP_I"/>
</dbReference>